<dbReference type="STRING" id="747676.F4REA0"/>
<keyword evidence="1" id="KW-0472">Membrane</keyword>
<name>F4REA0_MELLP</name>
<dbReference type="GeneID" id="18925684"/>
<gene>
    <name evidence="2" type="ORF">MELLADRAFT_115792</name>
</gene>
<dbReference type="KEGG" id="mlr:MELLADRAFT_115792"/>
<accession>F4REA0</accession>
<protein>
    <submittedName>
        <fullName evidence="2">Uncharacterized protein</fullName>
    </submittedName>
</protein>
<feature type="transmembrane region" description="Helical" evidence="1">
    <location>
        <begin position="63"/>
        <end position="80"/>
    </location>
</feature>
<dbReference type="eggNOG" id="ENOG502RZSM">
    <property type="taxonomic scope" value="Eukaryota"/>
</dbReference>
<dbReference type="VEuPathDB" id="FungiDB:MELLADRAFT_115792"/>
<sequence>MSYQQRKLTRRSSVSQHRIVPPDLRQYVPLVDRDKTVKRSTKSPNRASGLIYKLRQGAGRFKLCLGVLLTSLLLFSFIRWRNEVMNERHRKIISIAQDHMHDWMGIKQPPGLVSTAVGRRKFLVKDWQLYRSWNEIRQEIENALLLATLLDRELVLPAFIYASACQYEIERCTKVAPMLVQDEAVDIRTLPNIENYPEPDDGLHHLKPRLPTRNARGWVVPLQQVIDVQHLTSISKNVVAFNTYLDLVTANGPEPVRASLGMADGKWSTDYNHKMSYHRISARFLDFTESQKVDRLPLTHSPLFIKHYLTGKNVGLMLEATPEIMAKCEHALITISRLNSNASLAMHPITGVNDVTKEAKIWNDHLLTSQLEIPGGLKNREGILFDSCLATTGFRSVFGFRYHQSSVPAHSNAQGITAIDLPPGGMFWSTPEARDKFTHTTRNGFKLPQAYFDLATKLEIRMREICEGRAWRAAYLSNSTWAPNLTSNSHEKEVDFFTIFKTHLDDSVSTLTNHPKLLKPLYQSYETSKLPPKITDPIYLSTDMDKSIFQTLHKQGQIVTLEDLVTDEDREMFSAFVFTDAIQLVEQLLLVQAAYFWGQASSTSGWVVNQREAIGLDQNLSKIVENRPEHVA</sequence>
<keyword evidence="1" id="KW-1133">Transmembrane helix</keyword>
<evidence type="ECO:0000256" key="1">
    <source>
        <dbReference type="SAM" id="Phobius"/>
    </source>
</evidence>
<keyword evidence="3" id="KW-1185">Reference proteome</keyword>
<reference evidence="3" key="1">
    <citation type="journal article" date="2011" name="Proc. Natl. Acad. Sci. U.S.A.">
        <title>Obligate biotrophy features unraveled by the genomic analysis of rust fungi.</title>
        <authorList>
            <person name="Duplessis S."/>
            <person name="Cuomo C.A."/>
            <person name="Lin Y.-C."/>
            <person name="Aerts A."/>
            <person name="Tisserant E."/>
            <person name="Veneault-Fourrey C."/>
            <person name="Joly D.L."/>
            <person name="Hacquard S."/>
            <person name="Amselem J."/>
            <person name="Cantarel B.L."/>
            <person name="Chiu R."/>
            <person name="Coutinho P.M."/>
            <person name="Feau N."/>
            <person name="Field M."/>
            <person name="Frey P."/>
            <person name="Gelhaye E."/>
            <person name="Goldberg J."/>
            <person name="Grabherr M.G."/>
            <person name="Kodira C.D."/>
            <person name="Kohler A."/>
            <person name="Kuees U."/>
            <person name="Lindquist E.A."/>
            <person name="Lucas S.M."/>
            <person name="Mago R."/>
            <person name="Mauceli E."/>
            <person name="Morin E."/>
            <person name="Murat C."/>
            <person name="Pangilinan J.L."/>
            <person name="Park R."/>
            <person name="Pearson M."/>
            <person name="Quesneville H."/>
            <person name="Rouhier N."/>
            <person name="Sakthikumar S."/>
            <person name="Salamov A.A."/>
            <person name="Schmutz J."/>
            <person name="Selles B."/>
            <person name="Shapiro H."/>
            <person name="Tanguay P."/>
            <person name="Tuskan G.A."/>
            <person name="Henrissat B."/>
            <person name="Van de Peer Y."/>
            <person name="Rouze P."/>
            <person name="Ellis J.G."/>
            <person name="Dodds P.N."/>
            <person name="Schein J.E."/>
            <person name="Zhong S."/>
            <person name="Hamelin R.C."/>
            <person name="Grigoriev I.V."/>
            <person name="Szabo L.J."/>
            <person name="Martin F."/>
        </authorList>
    </citation>
    <scope>NUCLEOTIDE SEQUENCE [LARGE SCALE GENOMIC DNA]</scope>
    <source>
        <strain evidence="3">98AG31 / pathotype 3-4-7</strain>
    </source>
</reference>
<dbReference type="InParanoid" id="F4REA0"/>
<dbReference type="RefSeq" id="XP_007407665.1">
    <property type="nucleotide sequence ID" value="XM_007407603.1"/>
</dbReference>
<evidence type="ECO:0000313" key="3">
    <source>
        <dbReference type="Proteomes" id="UP000001072"/>
    </source>
</evidence>
<dbReference type="Gene3D" id="3.40.50.11350">
    <property type="match status" value="1"/>
</dbReference>
<dbReference type="AlphaFoldDB" id="F4REA0"/>
<proteinExistence type="predicted"/>
<dbReference type="OrthoDB" id="3345970at2759"/>
<dbReference type="EMBL" id="GL883098">
    <property type="protein sequence ID" value="EGG09305.1"/>
    <property type="molecule type" value="Genomic_DNA"/>
</dbReference>
<evidence type="ECO:0000313" key="2">
    <source>
        <dbReference type="EMBL" id="EGG09305.1"/>
    </source>
</evidence>
<dbReference type="HOGENOM" id="CLU_026393_1_0_1"/>
<keyword evidence="1" id="KW-0812">Transmembrane</keyword>
<dbReference type="Proteomes" id="UP000001072">
    <property type="component" value="Unassembled WGS sequence"/>
</dbReference>
<organism evidence="3">
    <name type="scientific">Melampsora larici-populina (strain 98AG31 / pathotype 3-4-7)</name>
    <name type="common">Poplar leaf rust fungus</name>
    <dbReference type="NCBI Taxonomy" id="747676"/>
    <lineage>
        <taxon>Eukaryota</taxon>
        <taxon>Fungi</taxon>
        <taxon>Dikarya</taxon>
        <taxon>Basidiomycota</taxon>
        <taxon>Pucciniomycotina</taxon>
        <taxon>Pucciniomycetes</taxon>
        <taxon>Pucciniales</taxon>
        <taxon>Melampsoraceae</taxon>
        <taxon>Melampsora</taxon>
    </lineage>
</organism>